<comment type="caution">
    <text evidence="2">The sequence shown here is derived from an EMBL/GenBank/DDBJ whole genome shotgun (WGS) entry which is preliminary data.</text>
</comment>
<dbReference type="EMBL" id="JBHRWO010000010">
    <property type="protein sequence ID" value="MFC3492950.1"/>
    <property type="molecule type" value="Genomic_DNA"/>
</dbReference>
<evidence type="ECO:0000256" key="1">
    <source>
        <dbReference type="SAM" id="MobiDB-lite"/>
    </source>
</evidence>
<evidence type="ECO:0000313" key="3">
    <source>
        <dbReference type="Proteomes" id="UP001595712"/>
    </source>
</evidence>
<sequence>MSPEPTTDLFRSHATARLRGDTAEAARLASQIGPGQLMTHQLFLVSLLAQAVVEEYGAQPDPSDLAAITKRLHDKHFATNPSFNALRAEAMVRAVCGDSVLLTEIPHAEQPAYLWAAIGELIEPDLTDAQLAELFDLAEEYGLECLTEAFEDTIRNHPRRAGSPETLPKASPSASPSSLPSASSVIESSEEESA</sequence>
<feature type="region of interest" description="Disordered" evidence="1">
    <location>
        <begin position="157"/>
        <end position="194"/>
    </location>
</feature>
<keyword evidence="3" id="KW-1185">Reference proteome</keyword>
<organism evidence="2 3">
    <name type="scientific">Glycomyces rhizosphaerae</name>
    <dbReference type="NCBI Taxonomy" id="2054422"/>
    <lineage>
        <taxon>Bacteria</taxon>
        <taxon>Bacillati</taxon>
        <taxon>Actinomycetota</taxon>
        <taxon>Actinomycetes</taxon>
        <taxon>Glycomycetales</taxon>
        <taxon>Glycomycetaceae</taxon>
        <taxon>Glycomyces</taxon>
    </lineage>
</organism>
<gene>
    <name evidence="2" type="ORF">ACFO8M_10690</name>
</gene>
<name>A0ABV7PWZ2_9ACTN</name>
<dbReference type="Proteomes" id="UP001595712">
    <property type="component" value="Unassembled WGS sequence"/>
</dbReference>
<feature type="compositionally biased region" description="Low complexity" evidence="1">
    <location>
        <begin position="168"/>
        <end position="187"/>
    </location>
</feature>
<accession>A0ABV7PWZ2</accession>
<dbReference type="RefSeq" id="WP_387974477.1">
    <property type="nucleotide sequence ID" value="NZ_JBHRWO010000010.1"/>
</dbReference>
<evidence type="ECO:0000313" key="2">
    <source>
        <dbReference type="EMBL" id="MFC3492950.1"/>
    </source>
</evidence>
<proteinExistence type="predicted"/>
<protein>
    <submittedName>
        <fullName evidence="2">Uncharacterized protein</fullName>
    </submittedName>
</protein>
<reference evidence="3" key="1">
    <citation type="journal article" date="2019" name="Int. J. Syst. Evol. Microbiol.">
        <title>The Global Catalogue of Microorganisms (GCM) 10K type strain sequencing project: providing services to taxonomists for standard genome sequencing and annotation.</title>
        <authorList>
            <consortium name="The Broad Institute Genomics Platform"/>
            <consortium name="The Broad Institute Genome Sequencing Center for Infectious Disease"/>
            <person name="Wu L."/>
            <person name="Ma J."/>
        </authorList>
    </citation>
    <scope>NUCLEOTIDE SEQUENCE [LARGE SCALE GENOMIC DNA]</scope>
    <source>
        <strain evidence="3">CGMCC 4.7396</strain>
    </source>
</reference>